<sequence length="385" mass="41952">MAQLGVLGISYDCMEDYRMAATGRLRDRLTRQEWVRLAGMGGFVLALHVIGWFTLIALVAPEQYDVGGQVFGVGMGLTAYTLGMRHAFDADHIAAIDNTTRKLMGQGQRPLSVGFWFSLGHSSVVFGLCALLAFGIQSLAGQVESDDSTLHDLTGLIGVSVSGVFLVLIGLINLGAFNGILKVFRKMRQGEFDEDELERQLDRRGFLNRILGRVTRAVTKPWHMYPVGLLFGLGFDTATEVSLLVLAGGAAAFQLPWYALLVLPVLFAAGMSLLDTIDGSFMNFAYEWAFSKPVRKIYYNLTVTGLSVLVALVVGTIELVGLLREKLDITSGPVAWIGSIELDMVGYAIVGLFVLTWAGAVGYWKLGRVEERWSAGLEKAAAVRD</sequence>
<dbReference type="PANTHER" id="PTHR31611:SF0">
    <property type="entry name" value="HIGH-AFFINITY NICKEL TRANSPORT PROTEIN NIC1"/>
    <property type="match status" value="1"/>
</dbReference>
<comment type="similarity">
    <text evidence="2 8">Belongs to the NiCoT transporter (TC 2.A.52) family.</text>
</comment>
<feature type="transmembrane region" description="Helical" evidence="8">
    <location>
        <begin position="344"/>
        <end position="364"/>
    </location>
</feature>
<protein>
    <recommendedName>
        <fullName evidence="8">Nickel/cobalt efflux system</fullName>
    </recommendedName>
</protein>
<feature type="transmembrane region" description="Helical" evidence="8">
    <location>
        <begin position="298"/>
        <end position="324"/>
    </location>
</feature>
<evidence type="ECO:0000256" key="1">
    <source>
        <dbReference type="ARBA" id="ARBA00004127"/>
    </source>
</evidence>
<name>A0AB33K4W3_9ACTN</name>
<proteinExistence type="inferred from homology"/>
<comment type="subcellular location">
    <subcellularLocation>
        <location evidence="8">Cell membrane</location>
        <topology evidence="8">Multi-pass membrane protein</topology>
    </subcellularLocation>
    <subcellularLocation>
        <location evidence="1">Endomembrane system</location>
        <topology evidence="1">Multi-pass membrane protein</topology>
    </subcellularLocation>
</comment>
<dbReference type="InterPro" id="IPR004688">
    <property type="entry name" value="Ni/Co_transpt"/>
</dbReference>
<evidence type="ECO:0000256" key="6">
    <source>
        <dbReference type="ARBA" id="ARBA00022989"/>
    </source>
</evidence>
<evidence type="ECO:0000256" key="7">
    <source>
        <dbReference type="ARBA" id="ARBA00023136"/>
    </source>
</evidence>
<keyword evidence="7 8" id="KW-0472">Membrane</keyword>
<dbReference type="PANTHER" id="PTHR31611">
    <property type="entry name" value="HIGH-AFFINITY NICKEL TRANSPORT PROTEIN NIC1"/>
    <property type="match status" value="1"/>
</dbReference>
<evidence type="ECO:0000256" key="3">
    <source>
        <dbReference type="ARBA" id="ARBA00022448"/>
    </source>
</evidence>
<reference evidence="9" key="1">
    <citation type="submission" date="2024-07" db="EMBL/GenBank/DDBJ databases">
        <title>Complete genome sequences of cellulolytic bacteria, Kitasatospora sp. CMC57 and Streptomyces sp. CMC78, isolated from Japanese agricultural soil.</title>
        <authorList>
            <person name="Hashimoto T."/>
            <person name="Ito M."/>
            <person name="Iwamoto M."/>
            <person name="Fukahori D."/>
            <person name="Shoda T."/>
            <person name="Sakoda M."/>
            <person name="Morohoshi T."/>
            <person name="Mitsuboshi M."/>
            <person name="Nishizawa T."/>
        </authorList>
    </citation>
    <scope>NUCLEOTIDE SEQUENCE</scope>
    <source>
        <strain evidence="9">CMC57</strain>
    </source>
</reference>
<feature type="transmembrane region" description="Helical" evidence="8">
    <location>
        <begin position="257"/>
        <end position="277"/>
    </location>
</feature>
<keyword evidence="4" id="KW-0533">Nickel</keyword>
<gene>
    <name evidence="9" type="ORF">KCMC57_50870</name>
</gene>
<dbReference type="GO" id="GO:0012505">
    <property type="term" value="C:endomembrane system"/>
    <property type="evidence" value="ECO:0007669"/>
    <property type="project" value="UniProtKB-SubCell"/>
</dbReference>
<keyword evidence="3 8" id="KW-0813">Transport</keyword>
<dbReference type="GO" id="GO:0015099">
    <property type="term" value="F:nickel cation transmembrane transporter activity"/>
    <property type="evidence" value="ECO:0007669"/>
    <property type="project" value="UniProtKB-UniRule"/>
</dbReference>
<feature type="transmembrane region" description="Helical" evidence="8">
    <location>
        <begin position="111"/>
        <end position="136"/>
    </location>
</feature>
<dbReference type="NCBIfam" id="TIGR00802">
    <property type="entry name" value="nico"/>
    <property type="match status" value="1"/>
</dbReference>
<evidence type="ECO:0000256" key="2">
    <source>
        <dbReference type="ARBA" id="ARBA00010892"/>
    </source>
</evidence>
<dbReference type="AlphaFoldDB" id="A0AB33K4W3"/>
<feature type="transmembrane region" description="Helical" evidence="8">
    <location>
        <begin position="156"/>
        <end position="181"/>
    </location>
</feature>
<evidence type="ECO:0000313" key="9">
    <source>
        <dbReference type="EMBL" id="BFP48719.1"/>
    </source>
</evidence>
<evidence type="ECO:0000256" key="8">
    <source>
        <dbReference type="RuleBase" id="RU362101"/>
    </source>
</evidence>
<evidence type="ECO:0000256" key="4">
    <source>
        <dbReference type="ARBA" id="ARBA00022596"/>
    </source>
</evidence>
<dbReference type="InterPro" id="IPR011541">
    <property type="entry name" value="Ni/Co_transpt_high_affinity"/>
</dbReference>
<feature type="transmembrane region" description="Helical" evidence="8">
    <location>
        <begin position="66"/>
        <end position="83"/>
    </location>
</feature>
<dbReference type="EMBL" id="AP035881">
    <property type="protein sequence ID" value="BFP48719.1"/>
    <property type="molecule type" value="Genomic_DNA"/>
</dbReference>
<dbReference type="Pfam" id="PF03824">
    <property type="entry name" value="NicO"/>
    <property type="match status" value="1"/>
</dbReference>
<keyword evidence="6 8" id="KW-1133">Transmembrane helix</keyword>
<feature type="transmembrane region" description="Helical" evidence="8">
    <location>
        <begin position="229"/>
        <end position="251"/>
    </location>
</feature>
<organism evidence="9">
    <name type="scientific">Kitasatospora sp. CMC57</name>
    <dbReference type="NCBI Taxonomy" id="3231513"/>
    <lineage>
        <taxon>Bacteria</taxon>
        <taxon>Bacillati</taxon>
        <taxon>Actinomycetota</taxon>
        <taxon>Actinomycetes</taxon>
        <taxon>Kitasatosporales</taxon>
        <taxon>Streptomycetaceae</taxon>
        <taxon>Kitasatospora</taxon>
    </lineage>
</organism>
<accession>A0AB33K4W3</accession>
<feature type="transmembrane region" description="Helical" evidence="8">
    <location>
        <begin position="34"/>
        <end position="60"/>
    </location>
</feature>
<evidence type="ECO:0000256" key="5">
    <source>
        <dbReference type="ARBA" id="ARBA00022692"/>
    </source>
</evidence>
<dbReference type="GO" id="GO:0005886">
    <property type="term" value="C:plasma membrane"/>
    <property type="evidence" value="ECO:0007669"/>
    <property type="project" value="UniProtKB-SubCell"/>
</dbReference>
<keyword evidence="5 8" id="KW-0812">Transmembrane</keyword>